<dbReference type="PANTHER" id="PTHR35093">
    <property type="entry name" value="OUTER MEMBRANE PROTEIN NMB0088-RELATED"/>
    <property type="match status" value="1"/>
</dbReference>
<keyword evidence="4" id="KW-0812">Transmembrane</keyword>
<keyword evidence="7" id="KW-0998">Cell outer membrane</keyword>
<evidence type="ECO:0000256" key="5">
    <source>
        <dbReference type="ARBA" id="ARBA00022729"/>
    </source>
</evidence>
<keyword evidence="10" id="KW-1185">Reference proteome</keyword>
<keyword evidence="5 8" id="KW-0732">Signal</keyword>
<comment type="similarity">
    <text evidence="2">Belongs to the OmpP1/FadL family.</text>
</comment>
<proteinExistence type="inferred from homology"/>
<name>A0ABM7P1H4_9BACT</name>
<keyword evidence="9" id="KW-0675">Receptor</keyword>
<reference evidence="9 10" key="1">
    <citation type="journal article" date="2022" name="Int. J. Syst. Evol. Microbiol.">
        <title>Prevotella herbatica sp. nov., a plant polysaccharide-decomposing anaerobic bacterium isolated from a methanogenic reactor.</title>
        <authorList>
            <person name="Uek A."/>
            <person name="Tonouchi A."/>
            <person name="Kaku N."/>
            <person name="Ueki K."/>
        </authorList>
    </citation>
    <scope>NUCLEOTIDE SEQUENCE [LARGE SCALE GENOMIC DNA]</scope>
    <source>
        <strain evidence="9 10">WR041</strain>
    </source>
</reference>
<dbReference type="PANTHER" id="PTHR35093:SF8">
    <property type="entry name" value="OUTER MEMBRANE PROTEIN NMB0088-RELATED"/>
    <property type="match status" value="1"/>
</dbReference>
<keyword evidence="3" id="KW-1134">Transmembrane beta strand</keyword>
<keyword evidence="6" id="KW-0472">Membrane</keyword>
<evidence type="ECO:0000256" key="2">
    <source>
        <dbReference type="ARBA" id="ARBA00008163"/>
    </source>
</evidence>
<accession>A0ABM7P1H4</accession>
<evidence type="ECO:0000256" key="8">
    <source>
        <dbReference type="SAM" id="SignalP"/>
    </source>
</evidence>
<organism evidence="9 10">
    <name type="scientific">Prevotella herbatica</name>
    <dbReference type="NCBI Taxonomy" id="2801997"/>
    <lineage>
        <taxon>Bacteria</taxon>
        <taxon>Pseudomonadati</taxon>
        <taxon>Bacteroidota</taxon>
        <taxon>Bacteroidia</taxon>
        <taxon>Bacteroidales</taxon>
        <taxon>Prevotellaceae</taxon>
        <taxon>Prevotella</taxon>
    </lineage>
</organism>
<feature type="chain" id="PRO_5045434823" evidence="8">
    <location>
        <begin position="21"/>
        <end position="510"/>
    </location>
</feature>
<dbReference type="InterPro" id="IPR005017">
    <property type="entry name" value="OMPP1/FadL/TodX"/>
</dbReference>
<evidence type="ECO:0000313" key="10">
    <source>
        <dbReference type="Proteomes" id="UP001319045"/>
    </source>
</evidence>
<evidence type="ECO:0000256" key="4">
    <source>
        <dbReference type="ARBA" id="ARBA00022692"/>
    </source>
</evidence>
<evidence type="ECO:0000313" key="9">
    <source>
        <dbReference type="EMBL" id="BCS86626.1"/>
    </source>
</evidence>
<dbReference type="Proteomes" id="UP001319045">
    <property type="component" value="Chromosome"/>
</dbReference>
<dbReference type="SUPFAM" id="SSF56935">
    <property type="entry name" value="Porins"/>
    <property type="match status" value="1"/>
</dbReference>
<protein>
    <submittedName>
        <fullName evidence="9">Hemin receptor</fullName>
    </submittedName>
</protein>
<evidence type="ECO:0000256" key="1">
    <source>
        <dbReference type="ARBA" id="ARBA00004571"/>
    </source>
</evidence>
<sequence length="510" mass="57137">MKKIYYSIAFMAFAALPISAQETYENTKLIDNDLNGTARYVGMGGAMEALGADLSTISTNPAGIGLFRKSKAETSFGLVSQQDASKFSSLGKTNASFDQAGFVYSLRNGRNSFLNFGFNYHKSRNFDQILNASGALSNASQNKLTYQKFRNNVVTQPTDLTYSQVDNLYYNNLIYNSTDKTYYNYPATGYLYNQQSKGYIGEYDFNISGNLQDRIYLGLTFGIHDVHYKGYSEYTENFAANNANIGGMTLADNRDITGTGYDIKIGAIFRPIENSPFRIGMYINTPTWYDLTTSNYTTLNTGKASSSSSESYDFKLYTPWKFGLSLGHTIDNYIALGATYEYADYGSMDTRVNDGGYYDYYDSYYETSSSDKNMNRHTENTLKGVHTFKVGAEVKVTPQLAVRVGYNYLSAMYDKNGSKNGSISSPGSYYASETSFVNWKDTNRFTCGIGYSIDKFNIDLAYQYSAQNGDFYPFMNYYEGKAPSTEDNVASATKVSNKHSQLQLTLGYRF</sequence>
<feature type="signal peptide" evidence="8">
    <location>
        <begin position="1"/>
        <end position="20"/>
    </location>
</feature>
<dbReference type="Gene3D" id="2.40.160.60">
    <property type="entry name" value="Outer membrane protein transport protein (OMPP1/FadL/TodX)"/>
    <property type="match status" value="1"/>
</dbReference>
<dbReference type="EMBL" id="AP024484">
    <property type="protein sequence ID" value="BCS86626.1"/>
    <property type="molecule type" value="Genomic_DNA"/>
</dbReference>
<evidence type="ECO:0000256" key="3">
    <source>
        <dbReference type="ARBA" id="ARBA00022452"/>
    </source>
</evidence>
<comment type="subcellular location">
    <subcellularLocation>
        <location evidence="1">Cell outer membrane</location>
        <topology evidence="1">Multi-pass membrane protein</topology>
    </subcellularLocation>
</comment>
<dbReference type="RefSeq" id="WP_207154197.1">
    <property type="nucleotide sequence ID" value="NZ_AP024484.1"/>
</dbReference>
<gene>
    <name evidence="9" type="ORF">prwr041_25190</name>
</gene>
<evidence type="ECO:0000256" key="7">
    <source>
        <dbReference type="ARBA" id="ARBA00023237"/>
    </source>
</evidence>
<evidence type="ECO:0000256" key="6">
    <source>
        <dbReference type="ARBA" id="ARBA00023136"/>
    </source>
</evidence>